<dbReference type="SUPFAM" id="SSF48695">
    <property type="entry name" value="Multiheme cytochromes"/>
    <property type="match status" value="1"/>
</dbReference>
<dbReference type="Gene3D" id="1.10.1130.10">
    <property type="entry name" value="Flavocytochrome C3, Chain A"/>
    <property type="match status" value="1"/>
</dbReference>
<reference evidence="2" key="1">
    <citation type="submission" date="2015-10" db="EMBL/GenBank/DDBJ databases">
        <title>Description of Candidatus Tenderia electrophaga gen. nov, sp. nov., an Uncultivated Electroautotroph from a Biocathode Enrichment.</title>
        <authorList>
            <person name="Eddie B.J."/>
            <person name="Malanoski A.P."/>
            <person name="Wang Z."/>
            <person name="Hall R.J."/>
            <person name="Oh S.D."/>
            <person name="Heiner C."/>
            <person name="Lin B."/>
            <person name="Strycharz-Glaven S.M."/>
        </authorList>
    </citation>
    <scope>NUCLEOTIDE SEQUENCE [LARGE SCALE GENOMIC DNA]</scope>
    <source>
        <strain evidence="2">NRL1</strain>
    </source>
</reference>
<proteinExistence type="predicted"/>
<name>A0A0S2TF23_9GAMM</name>
<organism evidence="2 3">
    <name type="scientific">Candidatus Tenderia electrophaga</name>
    <dbReference type="NCBI Taxonomy" id="1748243"/>
    <lineage>
        <taxon>Bacteria</taxon>
        <taxon>Pseudomonadati</taxon>
        <taxon>Pseudomonadota</taxon>
        <taxon>Gammaproteobacteria</taxon>
        <taxon>Candidatus Tenderiales</taxon>
        <taxon>Candidatus Tenderiaceae</taxon>
        <taxon>Candidatus Tenderia</taxon>
    </lineage>
</organism>
<dbReference type="InterPro" id="IPR023155">
    <property type="entry name" value="Cyt_c-552/4"/>
</dbReference>
<feature type="domain" description="Cytochrome c-552/4" evidence="1">
    <location>
        <begin position="9"/>
        <end position="62"/>
    </location>
</feature>
<evidence type="ECO:0000313" key="2">
    <source>
        <dbReference type="EMBL" id="ALP53733.1"/>
    </source>
</evidence>
<dbReference type="Pfam" id="PF13435">
    <property type="entry name" value="Cytochrome_C554"/>
    <property type="match status" value="2"/>
</dbReference>
<dbReference type="InterPro" id="IPR036280">
    <property type="entry name" value="Multihaem_cyt_sf"/>
</dbReference>
<dbReference type="AlphaFoldDB" id="A0A0S2TF23"/>
<dbReference type="Proteomes" id="UP000055136">
    <property type="component" value="Chromosome"/>
</dbReference>
<dbReference type="STRING" id="1748243.Tel_11615"/>
<dbReference type="EMBL" id="CP013099">
    <property type="protein sequence ID" value="ALP53733.1"/>
    <property type="molecule type" value="Genomic_DNA"/>
</dbReference>
<evidence type="ECO:0000259" key="1">
    <source>
        <dbReference type="Pfam" id="PF13435"/>
    </source>
</evidence>
<sequence>MFQTLSAQECAACHREFYDEWATTIHSQAWTDPYFQVDWRFEDKPQVCKNCHIPLDRQQEHQVLGFRDSEKWDPILAPNPDFDAELQHEGVTCNVCHLRDGKILGVYGDSNAPHPVERIDNPNRVCVRCHVVSGERWDTFFKFPPCGTVAEIQTNQGKQCVKDVDNLTTDTIAALGCVDCHMPLLQRPLVTGGKVRATRRHLWRGGHEPAMVKQALTISFEETAGVAAGEHRFELAITNSGAAHYVPTGTPDRHLTVQLRLLDAKGKVLKEEDHLLKRTVMWRPFIIDLWDTRLPHGEQRSYHLAFPDQQQAVAVEAVVRYHLLDEKRRQRIGYENKEPIAYDVFRQRLPVTEVNL</sequence>
<accession>A0A0S2TF23</accession>
<gene>
    <name evidence="2" type="ORF">Tel_11615</name>
</gene>
<protein>
    <recommendedName>
        <fullName evidence="1">Cytochrome c-552/4 domain-containing protein</fullName>
    </recommendedName>
</protein>
<dbReference type="KEGG" id="tee:Tel_11615"/>
<keyword evidence="3" id="KW-1185">Reference proteome</keyword>
<evidence type="ECO:0000313" key="3">
    <source>
        <dbReference type="Proteomes" id="UP000055136"/>
    </source>
</evidence>
<feature type="domain" description="Cytochrome c-552/4" evidence="1">
    <location>
        <begin position="125"/>
        <end position="188"/>
    </location>
</feature>